<keyword evidence="2" id="KW-1185">Reference proteome</keyword>
<organism evidence="1 2">
    <name type="scientific">Panicum virgatum</name>
    <name type="common">Blackwell switchgrass</name>
    <dbReference type="NCBI Taxonomy" id="38727"/>
    <lineage>
        <taxon>Eukaryota</taxon>
        <taxon>Viridiplantae</taxon>
        <taxon>Streptophyta</taxon>
        <taxon>Embryophyta</taxon>
        <taxon>Tracheophyta</taxon>
        <taxon>Spermatophyta</taxon>
        <taxon>Magnoliopsida</taxon>
        <taxon>Liliopsida</taxon>
        <taxon>Poales</taxon>
        <taxon>Poaceae</taxon>
        <taxon>PACMAD clade</taxon>
        <taxon>Panicoideae</taxon>
        <taxon>Panicodae</taxon>
        <taxon>Paniceae</taxon>
        <taxon>Panicinae</taxon>
        <taxon>Panicum</taxon>
        <taxon>Panicum sect. Hiantes</taxon>
    </lineage>
</organism>
<evidence type="ECO:0000313" key="2">
    <source>
        <dbReference type="Proteomes" id="UP000823388"/>
    </source>
</evidence>
<protein>
    <submittedName>
        <fullName evidence="1">Uncharacterized protein</fullName>
    </submittedName>
</protein>
<accession>A0A8T0PKF0</accession>
<name>A0A8T0PKF0_PANVG</name>
<sequence length="79" mass="8568">MHASADWLTDCNLPVLQLFPIRARARAFRFVSIGCRLSHSGASDAPTSGRSPSRLHALFLPSSTPCLALRRKTHGVEPG</sequence>
<reference evidence="1" key="1">
    <citation type="submission" date="2020-05" db="EMBL/GenBank/DDBJ databases">
        <title>WGS assembly of Panicum virgatum.</title>
        <authorList>
            <person name="Lovell J.T."/>
            <person name="Jenkins J."/>
            <person name="Shu S."/>
            <person name="Juenger T.E."/>
            <person name="Schmutz J."/>
        </authorList>
    </citation>
    <scope>NUCLEOTIDE SEQUENCE</scope>
    <source>
        <strain evidence="1">AP13</strain>
    </source>
</reference>
<comment type="caution">
    <text evidence="1">The sequence shown here is derived from an EMBL/GenBank/DDBJ whole genome shotgun (WGS) entry which is preliminary data.</text>
</comment>
<dbReference type="EMBL" id="CM029051">
    <property type="protein sequence ID" value="KAG2560672.1"/>
    <property type="molecule type" value="Genomic_DNA"/>
</dbReference>
<proteinExistence type="predicted"/>
<dbReference type="AlphaFoldDB" id="A0A8T0PKF0"/>
<gene>
    <name evidence="1" type="ORF">PVAP13_8KG077300</name>
</gene>
<dbReference type="Proteomes" id="UP000823388">
    <property type="component" value="Chromosome 8K"/>
</dbReference>
<evidence type="ECO:0000313" key="1">
    <source>
        <dbReference type="EMBL" id="KAG2560672.1"/>
    </source>
</evidence>